<sequence length="248" mass="26815">MSDQSTLDKPAGLSEETRAKLERVSTASIATALFKRGLRNQFIQGVVPVSPKDKNMVGPAFTLRYIPAREDRNPITVFRNPDHPQRVAMESCPPGHVLVMDARKDARAATAGSILITRLALRGAAGVVSDGGMRDAEGIGALDMPAYYAKPSAPTNLTHHEALDLNVPISCGDAPVFPGDIMVGDKDGVMVIPAHLADEIAEECLGMESFEDFVLEQVKAGAGIIGLYPCTREENQAKYDEWRERTGR</sequence>
<dbReference type="PANTHER" id="PTHR33254:SF16">
    <property type="entry name" value="BLR3842 PROTEIN"/>
    <property type="match status" value="1"/>
</dbReference>
<feature type="binding site" evidence="1">
    <location>
        <position position="134"/>
    </location>
    <ligand>
        <name>substrate</name>
    </ligand>
</feature>
<dbReference type="OrthoDB" id="9805307at2"/>
<dbReference type="SUPFAM" id="SSF89562">
    <property type="entry name" value="RraA-like"/>
    <property type="match status" value="1"/>
</dbReference>
<comment type="cofactor">
    <cofactor evidence="1">
        <name>Mg(2+)</name>
        <dbReference type="ChEBI" id="CHEBI:18420"/>
    </cofactor>
</comment>
<dbReference type="Pfam" id="PF03737">
    <property type="entry name" value="RraA-like"/>
    <property type="match status" value="1"/>
</dbReference>
<keyword evidence="1" id="KW-0460">Magnesium</keyword>
<evidence type="ECO:0000313" key="3">
    <source>
        <dbReference type="Proteomes" id="UP000319255"/>
    </source>
</evidence>
<dbReference type="InterPro" id="IPR036704">
    <property type="entry name" value="RraA/RraA-like_sf"/>
</dbReference>
<dbReference type="EMBL" id="VFRP01000038">
    <property type="protein sequence ID" value="TPE46901.1"/>
    <property type="molecule type" value="Genomic_DNA"/>
</dbReference>
<dbReference type="CDD" id="cd16841">
    <property type="entry name" value="RraA_family"/>
    <property type="match status" value="1"/>
</dbReference>
<reference evidence="2 3" key="1">
    <citation type="submission" date="2019-06" db="EMBL/GenBank/DDBJ databases">
        <title>A novel bacterium of genus Amaricoccus, isolated from marine sediment.</title>
        <authorList>
            <person name="Huang H."/>
            <person name="Mo K."/>
            <person name="Hu Y."/>
        </authorList>
    </citation>
    <scope>NUCLEOTIDE SEQUENCE [LARGE SCALE GENOMIC DNA]</scope>
    <source>
        <strain evidence="2 3">HB172011</strain>
    </source>
</reference>
<feature type="binding site" evidence="1">
    <location>
        <position position="135"/>
    </location>
    <ligand>
        <name>Mg(2+)</name>
        <dbReference type="ChEBI" id="CHEBI:18420"/>
    </ligand>
</feature>
<accession>A0A501WII6</accession>
<dbReference type="Gene3D" id="3.50.30.40">
    <property type="entry name" value="Ribonuclease E inhibitor RraA/RraA-like"/>
    <property type="match status" value="1"/>
</dbReference>
<organism evidence="2 3">
    <name type="scientific">Amaricoccus solimangrovi</name>
    <dbReference type="NCBI Taxonomy" id="2589815"/>
    <lineage>
        <taxon>Bacteria</taxon>
        <taxon>Pseudomonadati</taxon>
        <taxon>Pseudomonadota</taxon>
        <taxon>Alphaproteobacteria</taxon>
        <taxon>Rhodobacterales</taxon>
        <taxon>Paracoccaceae</taxon>
        <taxon>Amaricoccus</taxon>
    </lineage>
</organism>
<protein>
    <submittedName>
        <fullName evidence="2">Ribonuclease activity regulator RraA</fullName>
    </submittedName>
</protein>
<dbReference type="RefSeq" id="WP_140456117.1">
    <property type="nucleotide sequence ID" value="NZ_VFRP01000038.1"/>
</dbReference>
<keyword evidence="3" id="KW-1185">Reference proteome</keyword>
<dbReference type="PANTHER" id="PTHR33254">
    <property type="entry name" value="4-HYDROXY-4-METHYL-2-OXOGLUTARATE ALDOLASE 3-RELATED"/>
    <property type="match status" value="1"/>
</dbReference>
<dbReference type="InterPro" id="IPR005493">
    <property type="entry name" value="RraA/RraA-like"/>
</dbReference>
<dbReference type="Proteomes" id="UP000319255">
    <property type="component" value="Unassembled WGS sequence"/>
</dbReference>
<name>A0A501WII6_9RHOB</name>
<dbReference type="GO" id="GO:0046872">
    <property type="term" value="F:metal ion binding"/>
    <property type="evidence" value="ECO:0007669"/>
    <property type="project" value="UniProtKB-KW"/>
</dbReference>
<dbReference type="AlphaFoldDB" id="A0A501WII6"/>
<evidence type="ECO:0000313" key="2">
    <source>
        <dbReference type="EMBL" id="TPE46901.1"/>
    </source>
</evidence>
<dbReference type="NCBIfam" id="NF006093">
    <property type="entry name" value="PRK08245.1"/>
    <property type="match status" value="1"/>
</dbReference>
<evidence type="ECO:0000256" key="1">
    <source>
        <dbReference type="PIRSR" id="PIRSR605493-1"/>
    </source>
</evidence>
<gene>
    <name evidence="2" type="ORF">FJM51_21150</name>
</gene>
<feature type="binding site" evidence="1">
    <location>
        <begin position="112"/>
        <end position="115"/>
    </location>
    <ligand>
        <name>substrate</name>
    </ligand>
</feature>
<proteinExistence type="predicted"/>
<comment type="caution">
    <text evidence="2">The sequence shown here is derived from an EMBL/GenBank/DDBJ whole genome shotgun (WGS) entry which is preliminary data.</text>
</comment>
<keyword evidence="1" id="KW-0479">Metal-binding</keyword>